<evidence type="ECO:0000256" key="3">
    <source>
        <dbReference type="PROSITE-ProRule" id="PRU00023"/>
    </source>
</evidence>
<reference evidence="4 5" key="1">
    <citation type="submission" date="2016-08" db="EMBL/GenBank/DDBJ databases">
        <title>A Parts List for Fungal Cellulosomes Revealed by Comparative Genomics.</title>
        <authorList>
            <consortium name="DOE Joint Genome Institute"/>
            <person name="Haitjema C.H."/>
            <person name="Gilmore S.P."/>
            <person name="Henske J.K."/>
            <person name="Solomon K.V."/>
            <person name="De Groot R."/>
            <person name="Kuo A."/>
            <person name="Mondo S.J."/>
            <person name="Salamov A.A."/>
            <person name="Labutti K."/>
            <person name="Zhao Z."/>
            <person name="Chiniquy J."/>
            <person name="Barry K."/>
            <person name="Brewer H.M."/>
            <person name="Purvine S.O."/>
            <person name="Wright A.T."/>
            <person name="Boxma B."/>
            <person name="Van Alen T."/>
            <person name="Hackstein J.H."/>
            <person name="Baker S.E."/>
            <person name="Grigoriev I.V."/>
            <person name="O'Malley M.A."/>
        </authorList>
    </citation>
    <scope>NUCLEOTIDE SEQUENCE [LARGE SCALE GENOMIC DNA]</scope>
    <source>
        <strain evidence="4 5">G1</strain>
    </source>
</reference>
<dbReference type="InterPro" id="IPR002110">
    <property type="entry name" value="Ankyrin_rpt"/>
</dbReference>
<gene>
    <name evidence="4" type="ORF">LY90DRAFT_394878</name>
</gene>
<dbReference type="EMBL" id="MCOG01000003">
    <property type="protein sequence ID" value="ORY85909.1"/>
    <property type="molecule type" value="Genomic_DNA"/>
</dbReference>
<dbReference type="GO" id="GO:0005634">
    <property type="term" value="C:nucleus"/>
    <property type="evidence" value="ECO:0007669"/>
    <property type="project" value="TreeGrafter"/>
</dbReference>
<proteinExistence type="predicted"/>
<dbReference type="AlphaFoldDB" id="A0A1Y2FPQ1"/>
<comment type="caution">
    <text evidence="4">The sequence shown here is derived from an EMBL/GenBank/DDBJ whole genome shotgun (WGS) entry which is preliminary data.</text>
</comment>
<keyword evidence="1" id="KW-0677">Repeat</keyword>
<feature type="repeat" description="ANK" evidence="3">
    <location>
        <begin position="12"/>
        <end position="44"/>
    </location>
</feature>
<dbReference type="SUPFAM" id="SSF48403">
    <property type="entry name" value="Ankyrin repeat"/>
    <property type="match status" value="1"/>
</dbReference>
<evidence type="ECO:0000313" key="5">
    <source>
        <dbReference type="Proteomes" id="UP000193920"/>
    </source>
</evidence>
<dbReference type="Proteomes" id="UP000193920">
    <property type="component" value="Unassembled WGS sequence"/>
</dbReference>
<dbReference type="Gene3D" id="1.25.40.20">
    <property type="entry name" value="Ankyrin repeat-containing domain"/>
    <property type="match status" value="1"/>
</dbReference>
<keyword evidence="5" id="KW-1185">Reference proteome</keyword>
<protein>
    <submittedName>
        <fullName evidence="4">Ankyrin</fullName>
    </submittedName>
</protein>
<dbReference type="PANTHER" id="PTHR24193">
    <property type="entry name" value="ANKYRIN REPEAT PROTEIN"/>
    <property type="match status" value="1"/>
</dbReference>
<name>A0A1Y2FPQ1_9FUNG</name>
<dbReference type="GO" id="GO:0000976">
    <property type="term" value="F:transcription cis-regulatory region binding"/>
    <property type="evidence" value="ECO:0007669"/>
    <property type="project" value="TreeGrafter"/>
</dbReference>
<dbReference type="PANTHER" id="PTHR24193:SF121">
    <property type="entry name" value="ADA2A-CONTAINING COMPLEX COMPONENT 3, ISOFORM D"/>
    <property type="match status" value="1"/>
</dbReference>
<accession>A0A1Y2FPQ1</accession>
<dbReference type="InterPro" id="IPR050663">
    <property type="entry name" value="Ankyrin-SOCS_Box"/>
</dbReference>
<feature type="non-terminal residue" evidence="4">
    <location>
        <position position="100"/>
    </location>
</feature>
<organism evidence="4 5">
    <name type="scientific">Neocallimastix californiae</name>
    <dbReference type="NCBI Taxonomy" id="1754190"/>
    <lineage>
        <taxon>Eukaryota</taxon>
        <taxon>Fungi</taxon>
        <taxon>Fungi incertae sedis</taxon>
        <taxon>Chytridiomycota</taxon>
        <taxon>Chytridiomycota incertae sedis</taxon>
        <taxon>Neocallimastigomycetes</taxon>
        <taxon>Neocallimastigales</taxon>
        <taxon>Neocallimastigaceae</taxon>
        <taxon>Neocallimastix</taxon>
    </lineage>
</organism>
<evidence type="ECO:0000256" key="1">
    <source>
        <dbReference type="ARBA" id="ARBA00022737"/>
    </source>
</evidence>
<dbReference type="SMART" id="SM00248">
    <property type="entry name" value="ANK"/>
    <property type="match status" value="2"/>
</dbReference>
<dbReference type="InterPro" id="IPR036770">
    <property type="entry name" value="Ankyrin_rpt-contain_sf"/>
</dbReference>
<dbReference type="OrthoDB" id="2135964at2759"/>
<dbReference type="Pfam" id="PF12796">
    <property type="entry name" value="Ank_2"/>
    <property type="match status" value="1"/>
</dbReference>
<evidence type="ECO:0000313" key="4">
    <source>
        <dbReference type="EMBL" id="ORY85909.1"/>
    </source>
</evidence>
<evidence type="ECO:0000256" key="2">
    <source>
        <dbReference type="ARBA" id="ARBA00023043"/>
    </source>
</evidence>
<sequence length="100" mass="11005">MTAEEINSKDINNEYPIITSIASGNSKAFEILLNHGADPNTKNDGGRSLLSLAIDNNNFSILEFLLNQPNVHINEKDSQGIYPISKAVNQNKPEIVELLI</sequence>
<dbReference type="PROSITE" id="PS50088">
    <property type="entry name" value="ANK_REPEAT"/>
    <property type="match status" value="1"/>
</dbReference>
<dbReference type="STRING" id="1754190.A0A1Y2FPQ1"/>
<dbReference type="GO" id="GO:0045944">
    <property type="term" value="P:positive regulation of transcription by RNA polymerase II"/>
    <property type="evidence" value="ECO:0007669"/>
    <property type="project" value="TreeGrafter"/>
</dbReference>
<keyword evidence="2 3" id="KW-0040">ANK repeat</keyword>